<dbReference type="InterPro" id="IPR017441">
    <property type="entry name" value="Protein_kinase_ATP_BS"/>
</dbReference>
<sequence>MGCVCGKPSSAVDDSPKQRELIRKTSELRMARAVSRKKNECFSSKDDKLENGEIKIGLIDRKSNGSRRVRDDYYEKKREKDSDDDIKNFPPSIRNLPKAIEGEQVAAGWPSWLVEVAGEAIKGWVPRKAETFEKLDKIGQGTYSSVYKGRDLMHNKFVALKKVRFDNMDPESVKFMAREIHILRRLNHPNVIKLEGLVTSKTSCSLYLVFEYMEHDLTGLSSIPGVKFTEPQVKCYMKQLLSGLDHCHSNGILHRDIKGSNLLIDNNGILKIADFGLASYFDCSQRVPLTSRVVTLWYRPPELLLGATQYGVAVDLWSTGCILGELYAGKPIMPGRTEVEQLHKIFKLCGSPSEDYWRNSKLPHSPVFKPIQPYRRRIAETFKNIPETATGALHLLPFRVRQGAIGVKSHKCENDYKRSKESQSATELIANADLARSIQRRHGNVNPKCRDELFDPKKDGNAPGSDNRQNHQERVSSSGLLGPRASCTLSGRKISDNNTSSYFLPSRNNSCNVEPREKVVSSFVGPTNQTGRLSESFGDPMRKQDRRSQPKIFCGSRNEEKMGKQEEDVTTMHFSGPLLATSNNIEKVLKEHDFRIQEAARRIRKEKMRVDRVRAR</sequence>
<dbReference type="InterPro" id="IPR050108">
    <property type="entry name" value="CDK"/>
</dbReference>
<dbReference type="FunFam" id="3.30.200.20:FF:000021">
    <property type="entry name" value="probable serine/threonine-protein kinase At1g54610"/>
    <property type="match status" value="1"/>
</dbReference>
<feature type="binding site" evidence="6">
    <location>
        <position position="161"/>
    </location>
    <ligand>
        <name>ATP</name>
        <dbReference type="ChEBI" id="CHEBI:30616"/>
    </ligand>
</feature>
<evidence type="ECO:0000313" key="10">
    <source>
        <dbReference type="Proteomes" id="UP000325081"/>
    </source>
</evidence>
<gene>
    <name evidence="9" type="ORF">STAS_20006</name>
</gene>
<dbReference type="Gene3D" id="3.30.200.20">
    <property type="entry name" value="Phosphorylase Kinase, domain 1"/>
    <property type="match status" value="1"/>
</dbReference>
<dbReference type="GO" id="GO:0005634">
    <property type="term" value="C:nucleus"/>
    <property type="evidence" value="ECO:0007669"/>
    <property type="project" value="TreeGrafter"/>
</dbReference>
<dbReference type="EMBL" id="BKCP01006515">
    <property type="protein sequence ID" value="GER43180.1"/>
    <property type="molecule type" value="Genomic_DNA"/>
</dbReference>
<name>A0A5A7QDC0_STRAF</name>
<accession>A0A5A7QDC0</accession>
<feature type="domain" description="Protein kinase" evidence="8">
    <location>
        <begin position="132"/>
        <end position="405"/>
    </location>
</feature>
<dbReference type="GO" id="GO:0032968">
    <property type="term" value="P:positive regulation of transcription elongation by RNA polymerase II"/>
    <property type="evidence" value="ECO:0007669"/>
    <property type="project" value="TreeGrafter"/>
</dbReference>
<feature type="region of interest" description="Disordered" evidence="7">
    <location>
        <begin position="524"/>
        <end position="549"/>
    </location>
</feature>
<evidence type="ECO:0000256" key="4">
    <source>
        <dbReference type="ARBA" id="ARBA00022777"/>
    </source>
</evidence>
<keyword evidence="2" id="KW-0808">Transferase</keyword>
<dbReference type="Proteomes" id="UP000325081">
    <property type="component" value="Unassembled WGS sequence"/>
</dbReference>
<evidence type="ECO:0000256" key="6">
    <source>
        <dbReference type="PROSITE-ProRule" id="PRU10141"/>
    </source>
</evidence>
<dbReference type="GO" id="GO:0000307">
    <property type="term" value="C:cyclin-dependent protein kinase holoenzyme complex"/>
    <property type="evidence" value="ECO:0007669"/>
    <property type="project" value="TreeGrafter"/>
</dbReference>
<dbReference type="PROSITE" id="PS50011">
    <property type="entry name" value="PROTEIN_KINASE_DOM"/>
    <property type="match status" value="1"/>
</dbReference>
<dbReference type="OrthoDB" id="28397at2759"/>
<protein>
    <submittedName>
        <fullName evidence="9">Protein kinase superfamily protein</fullName>
    </submittedName>
</protein>
<dbReference type="AlphaFoldDB" id="A0A5A7QDC0"/>
<feature type="compositionally biased region" description="Polar residues" evidence="7">
    <location>
        <begin position="524"/>
        <end position="533"/>
    </location>
</feature>
<dbReference type="PROSITE" id="PS00107">
    <property type="entry name" value="PROTEIN_KINASE_ATP"/>
    <property type="match status" value="1"/>
</dbReference>
<organism evidence="9 10">
    <name type="scientific">Striga asiatica</name>
    <name type="common">Asiatic witchweed</name>
    <name type="synonym">Buchnera asiatica</name>
    <dbReference type="NCBI Taxonomy" id="4170"/>
    <lineage>
        <taxon>Eukaryota</taxon>
        <taxon>Viridiplantae</taxon>
        <taxon>Streptophyta</taxon>
        <taxon>Embryophyta</taxon>
        <taxon>Tracheophyta</taxon>
        <taxon>Spermatophyta</taxon>
        <taxon>Magnoliopsida</taxon>
        <taxon>eudicotyledons</taxon>
        <taxon>Gunneridae</taxon>
        <taxon>Pentapetalae</taxon>
        <taxon>asterids</taxon>
        <taxon>lamiids</taxon>
        <taxon>Lamiales</taxon>
        <taxon>Orobanchaceae</taxon>
        <taxon>Buchnereae</taxon>
        <taxon>Striga</taxon>
    </lineage>
</organism>
<feature type="region of interest" description="Disordered" evidence="7">
    <location>
        <begin position="1"/>
        <end position="26"/>
    </location>
</feature>
<dbReference type="InterPro" id="IPR011009">
    <property type="entry name" value="Kinase-like_dom_sf"/>
</dbReference>
<dbReference type="InterPro" id="IPR000719">
    <property type="entry name" value="Prot_kinase_dom"/>
</dbReference>
<evidence type="ECO:0000256" key="3">
    <source>
        <dbReference type="ARBA" id="ARBA00022741"/>
    </source>
</evidence>
<dbReference type="SUPFAM" id="SSF56112">
    <property type="entry name" value="Protein kinase-like (PK-like)"/>
    <property type="match status" value="1"/>
</dbReference>
<evidence type="ECO:0000313" key="9">
    <source>
        <dbReference type="EMBL" id="GER43180.1"/>
    </source>
</evidence>
<dbReference type="GO" id="GO:0005524">
    <property type="term" value="F:ATP binding"/>
    <property type="evidence" value="ECO:0007669"/>
    <property type="project" value="UniProtKB-UniRule"/>
</dbReference>
<evidence type="ECO:0000256" key="1">
    <source>
        <dbReference type="ARBA" id="ARBA00006485"/>
    </source>
</evidence>
<dbReference type="Gene3D" id="1.10.510.10">
    <property type="entry name" value="Transferase(Phosphotransferase) domain 1"/>
    <property type="match status" value="1"/>
</dbReference>
<evidence type="ECO:0000256" key="2">
    <source>
        <dbReference type="ARBA" id="ARBA00022679"/>
    </source>
</evidence>
<dbReference type="Pfam" id="PF00069">
    <property type="entry name" value="Pkinase"/>
    <property type="match status" value="1"/>
</dbReference>
<proteinExistence type="inferred from homology"/>
<evidence type="ECO:0000256" key="5">
    <source>
        <dbReference type="ARBA" id="ARBA00022840"/>
    </source>
</evidence>
<comment type="similarity">
    <text evidence="1">Belongs to the protein kinase superfamily. CMGC Ser/Thr protein kinase family. CDC2/CDKX subfamily.</text>
</comment>
<dbReference type="SMART" id="SM00220">
    <property type="entry name" value="S_TKc"/>
    <property type="match status" value="1"/>
</dbReference>
<evidence type="ECO:0000259" key="8">
    <source>
        <dbReference type="PROSITE" id="PS50011"/>
    </source>
</evidence>
<dbReference type="CDD" id="cd07840">
    <property type="entry name" value="STKc_CDK9_like"/>
    <property type="match status" value="1"/>
</dbReference>
<comment type="caution">
    <text evidence="9">The sequence shown here is derived from an EMBL/GenBank/DDBJ whole genome shotgun (WGS) entry which is preliminary data.</text>
</comment>
<dbReference type="FunFam" id="1.10.510.10:FF:001426">
    <property type="entry name" value="Uncharacterized protein"/>
    <property type="match status" value="1"/>
</dbReference>
<dbReference type="PANTHER" id="PTHR24056:SF380">
    <property type="entry name" value="PROTEIN KINASE DOMAIN-CONTAINING PROTEIN"/>
    <property type="match status" value="1"/>
</dbReference>
<keyword evidence="4 9" id="KW-0418">Kinase</keyword>
<dbReference type="GO" id="GO:0008353">
    <property type="term" value="F:RNA polymerase II CTD heptapeptide repeat kinase activity"/>
    <property type="evidence" value="ECO:0007669"/>
    <property type="project" value="TreeGrafter"/>
</dbReference>
<reference evidence="10" key="1">
    <citation type="journal article" date="2019" name="Curr. Biol.">
        <title>Genome Sequence of Striga asiatica Provides Insight into the Evolution of Plant Parasitism.</title>
        <authorList>
            <person name="Yoshida S."/>
            <person name="Kim S."/>
            <person name="Wafula E.K."/>
            <person name="Tanskanen J."/>
            <person name="Kim Y.M."/>
            <person name="Honaas L."/>
            <person name="Yang Z."/>
            <person name="Spallek T."/>
            <person name="Conn C.E."/>
            <person name="Ichihashi Y."/>
            <person name="Cheong K."/>
            <person name="Cui S."/>
            <person name="Der J.P."/>
            <person name="Gundlach H."/>
            <person name="Jiao Y."/>
            <person name="Hori C."/>
            <person name="Ishida J.K."/>
            <person name="Kasahara H."/>
            <person name="Kiba T."/>
            <person name="Kim M.S."/>
            <person name="Koo N."/>
            <person name="Laohavisit A."/>
            <person name="Lee Y.H."/>
            <person name="Lumba S."/>
            <person name="McCourt P."/>
            <person name="Mortimer J.C."/>
            <person name="Mutuku J.M."/>
            <person name="Nomura T."/>
            <person name="Sasaki-Sekimoto Y."/>
            <person name="Seto Y."/>
            <person name="Wang Y."/>
            <person name="Wakatake T."/>
            <person name="Sakakibara H."/>
            <person name="Demura T."/>
            <person name="Yamaguchi S."/>
            <person name="Yoneyama K."/>
            <person name="Manabe R.I."/>
            <person name="Nelson D.C."/>
            <person name="Schulman A.H."/>
            <person name="Timko M.P."/>
            <person name="dePamphilis C.W."/>
            <person name="Choi D."/>
            <person name="Shirasu K."/>
        </authorList>
    </citation>
    <scope>NUCLEOTIDE SEQUENCE [LARGE SCALE GENOMIC DNA]</scope>
    <source>
        <strain evidence="10">cv. UVA1</strain>
    </source>
</reference>
<feature type="compositionally biased region" description="Basic and acidic residues" evidence="7">
    <location>
        <begin position="448"/>
        <end position="460"/>
    </location>
</feature>
<dbReference type="PANTHER" id="PTHR24056">
    <property type="entry name" value="CELL DIVISION PROTEIN KINASE"/>
    <property type="match status" value="1"/>
</dbReference>
<feature type="region of interest" description="Disordered" evidence="7">
    <location>
        <begin position="439"/>
        <end position="492"/>
    </location>
</feature>
<keyword evidence="5 6" id="KW-0067">ATP-binding</keyword>
<feature type="compositionally biased region" description="Basic and acidic residues" evidence="7">
    <location>
        <begin position="14"/>
        <end position="26"/>
    </location>
</feature>
<keyword evidence="10" id="KW-1185">Reference proteome</keyword>
<dbReference type="PROSITE" id="PS00108">
    <property type="entry name" value="PROTEIN_KINASE_ST"/>
    <property type="match status" value="1"/>
</dbReference>
<keyword evidence="3 6" id="KW-0547">Nucleotide-binding</keyword>
<evidence type="ECO:0000256" key="7">
    <source>
        <dbReference type="SAM" id="MobiDB-lite"/>
    </source>
</evidence>
<dbReference type="InterPro" id="IPR008271">
    <property type="entry name" value="Ser/Thr_kinase_AS"/>
</dbReference>